<sequence length="117" mass="12909">MKVRVVVKGFRRGTSCSGQMKVTSRTDGGSAEWMEPGRRWMKGTSRGSRFQDARLQEGGIDFTIREAFGSLKSGFHFHDQEGFCSGRTLSRVGVLVGSFVVGRPRQVESVHSCHVGN</sequence>
<reference evidence="1 2" key="1">
    <citation type="submission" date="2017-11" db="EMBL/GenBank/DDBJ databases">
        <title>De-novo sequencing of pomegranate (Punica granatum L.) genome.</title>
        <authorList>
            <person name="Akparov Z."/>
            <person name="Amiraslanov A."/>
            <person name="Hajiyeva S."/>
            <person name="Abbasov M."/>
            <person name="Kaur K."/>
            <person name="Hamwieh A."/>
            <person name="Solovyev V."/>
            <person name="Salamov A."/>
            <person name="Braich B."/>
            <person name="Kosarev P."/>
            <person name="Mahmoud A."/>
            <person name="Hajiyev E."/>
            <person name="Babayeva S."/>
            <person name="Izzatullayeva V."/>
            <person name="Mammadov A."/>
            <person name="Mammadov A."/>
            <person name="Sharifova S."/>
            <person name="Ojaghi J."/>
            <person name="Eynullazada K."/>
            <person name="Bayramov B."/>
            <person name="Abdulazimova A."/>
            <person name="Shahmuradov I."/>
        </authorList>
    </citation>
    <scope>NUCLEOTIDE SEQUENCE [LARGE SCALE GENOMIC DNA]</scope>
    <source>
        <strain evidence="2">cv. AG2017</strain>
        <tissue evidence="1">Leaf</tissue>
    </source>
</reference>
<protein>
    <submittedName>
        <fullName evidence="1">Uncharacterized protein</fullName>
    </submittedName>
</protein>
<proteinExistence type="predicted"/>
<accession>A0A2I0IIG4</accession>
<evidence type="ECO:0000313" key="1">
    <source>
        <dbReference type="EMBL" id="PKI43797.1"/>
    </source>
</evidence>
<dbReference type="EMBL" id="PGOL01002976">
    <property type="protein sequence ID" value="PKI43797.1"/>
    <property type="molecule type" value="Genomic_DNA"/>
</dbReference>
<name>A0A2I0IIG4_PUNGR</name>
<dbReference type="AlphaFoldDB" id="A0A2I0IIG4"/>
<evidence type="ECO:0000313" key="2">
    <source>
        <dbReference type="Proteomes" id="UP000233551"/>
    </source>
</evidence>
<comment type="caution">
    <text evidence="1">The sequence shown here is derived from an EMBL/GenBank/DDBJ whole genome shotgun (WGS) entry which is preliminary data.</text>
</comment>
<keyword evidence="2" id="KW-1185">Reference proteome</keyword>
<gene>
    <name evidence="1" type="ORF">CRG98_035808</name>
</gene>
<organism evidence="1 2">
    <name type="scientific">Punica granatum</name>
    <name type="common">Pomegranate</name>
    <dbReference type="NCBI Taxonomy" id="22663"/>
    <lineage>
        <taxon>Eukaryota</taxon>
        <taxon>Viridiplantae</taxon>
        <taxon>Streptophyta</taxon>
        <taxon>Embryophyta</taxon>
        <taxon>Tracheophyta</taxon>
        <taxon>Spermatophyta</taxon>
        <taxon>Magnoliopsida</taxon>
        <taxon>eudicotyledons</taxon>
        <taxon>Gunneridae</taxon>
        <taxon>Pentapetalae</taxon>
        <taxon>rosids</taxon>
        <taxon>malvids</taxon>
        <taxon>Myrtales</taxon>
        <taxon>Lythraceae</taxon>
        <taxon>Punica</taxon>
    </lineage>
</organism>
<dbReference type="Proteomes" id="UP000233551">
    <property type="component" value="Unassembled WGS sequence"/>
</dbReference>